<feature type="compositionally biased region" description="Polar residues" evidence="1">
    <location>
        <begin position="147"/>
        <end position="176"/>
    </location>
</feature>
<feature type="domain" description="Programmed cell death protein 2 C-terminal" evidence="2">
    <location>
        <begin position="293"/>
        <end position="448"/>
    </location>
</feature>
<feature type="compositionally biased region" description="Polar residues" evidence="1">
    <location>
        <begin position="185"/>
        <end position="196"/>
    </location>
</feature>
<reference evidence="4" key="1">
    <citation type="submission" date="2020-01" db="EMBL/GenBank/DDBJ databases">
        <authorList>
            <consortium name="DOE Joint Genome Institute"/>
            <person name="Haridas S."/>
            <person name="Albert R."/>
            <person name="Binder M."/>
            <person name="Bloem J."/>
            <person name="Labutti K."/>
            <person name="Salamov A."/>
            <person name="Andreopoulos B."/>
            <person name="Baker S.E."/>
            <person name="Barry K."/>
            <person name="Bills G."/>
            <person name="Bluhm B.H."/>
            <person name="Cannon C."/>
            <person name="Castanera R."/>
            <person name="Culley D.E."/>
            <person name="Daum C."/>
            <person name="Ezra D."/>
            <person name="Gonzalez J.B."/>
            <person name="Henrissat B."/>
            <person name="Kuo A."/>
            <person name="Liang C."/>
            <person name="Lipzen A."/>
            <person name="Lutzoni F."/>
            <person name="Magnuson J."/>
            <person name="Mondo S."/>
            <person name="Nolan M."/>
            <person name="Ohm R."/>
            <person name="Pangilinan J."/>
            <person name="Park H.-J."/>
            <person name="Ramirez L."/>
            <person name="Alfaro M."/>
            <person name="Sun H."/>
            <person name="Tritt A."/>
            <person name="Yoshinaga Y."/>
            <person name="Zwiers L.-H."/>
            <person name="Turgeon B.G."/>
            <person name="Goodwin S.B."/>
            <person name="Spatafora J.W."/>
            <person name="Crous P.W."/>
            <person name="Grigoriev I.V."/>
        </authorList>
    </citation>
    <scope>NUCLEOTIDE SEQUENCE</scope>
    <source>
        <strain evidence="4">CBS 342.82</strain>
    </source>
</reference>
<organism evidence="4">
    <name type="scientific">Dissoconium aciculare CBS 342.82</name>
    <dbReference type="NCBI Taxonomy" id="1314786"/>
    <lineage>
        <taxon>Eukaryota</taxon>
        <taxon>Fungi</taxon>
        <taxon>Dikarya</taxon>
        <taxon>Ascomycota</taxon>
        <taxon>Pezizomycotina</taxon>
        <taxon>Dothideomycetes</taxon>
        <taxon>Dothideomycetidae</taxon>
        <taxon>Mycosphaerellales</taxon>
        <taxon>Dissoconiaceae</taxon>
        <taxon>Dissoconium</taxon>
    </lineage>
</organism>
<dbReference type="GeneID" id="54362008"/>
<protein>
    <recommendedName>
        <fullName evidence="2">Programmed cell death protein 2 C-terminal domain-containing protein</fullName>
    </recommendedName>
</protein>
<evidence type="ECO:0000313" key="4">
    <source>
        <dbReference type="RefSeq" id="XP_033462160.1"/>
    </source>
</evidence>
<evidence type="ECO:0000256" key="1">
    <source>
        <dbReference type="SAM" id="MobiDB-lite"/>
    </source>
</evidence>
<dbReference type="RefSeq" id="XP_033462160.1">
    <property type="nucleotide sequence ID" value="XM_033604208.1"/>
</dbReference>
<dbReference type="Proteomes" id="UP000504637">
    <property type="component" value="Unplaced"/>
</dbReference>
<gene>
    <name evidence="4" type="ORF">K489DRAFT_377667</name>
</gene>
<dbReference type="PANTHER" id="PTHR47524">
    <property type="entry name" value="20S RRNA ACCUMULATION PROTEIN 4"/>
    <property type="match status" value="1"/>
</dbReference>
<dbReference type="GO" id="GO:0030490">
    <property type="term" value="P:maturation of SSU-rRNA"/>
    <property type="evidence" value="ECO:0007669"/>
    <property type="project" value="TreeGrafter"/>
</dbReference>
<dbReference type="AlphaFoldDB" id="A0A6J3MBZ4"/>
<accession>A0A6J3MBZ4</accession>
<dbReference type="InterPro" id="IPR007320">
    <property type="entry name" value="PDCD2_C"/>
</dbReference>
<proteinExistence type="predicted"/>
<dbReference type="OrthoDB" id="443682at2759"/>
<feature type="compositionally biased region" description="Basic and acidic residues" evidence="1">
    <location>
        <begin position="108"/>
        <end position="130"/>
    </location>
</feature>
<dbReference type="Pfam" id="PF04194">
    <property type="entry name" value="PDCD2_C"/>
    <property type="match status" value="1"/>
</dbReference>
<keyword evidence="3" id="KW-1185">Reference proteome</keyword>
<evidence type="ECO:0000313" key="3">
    <source>
        <dbReference type="Proteomes" id="UP000504637"/>
    </source>
</evidence>
<reference evidence="4" key="3">
    <citation type="submission" date="2025-08" db="UniProtKB">
        <authorList>
            <consortium name="RefSeq"/>
        </authorList>
    </citation>
    <scope>IDENTIFICATION</scope>
    <source>
        <strain evidence="4">CBS 342.82</strain>
    </source>
</reference>
<name>A0A6J3MBZ4_9PEZI</name>
<dbReference type="GO" id="GO:0005737">
    <property type="term" value="C:cytoplasm"/>
    <property type="evidence" value="ECO:0007669"/>
    <property type="project" value="InterPro"/>
</dbReference>
<feature type="region of interest" description="Disordered" evidence="1">
    <location>
        <begin position="107"/>
        <end position="280"/>
    </location>
</feature>
<sequence>MADYDSDSSNDDLDGNDMLTDVLLGYSTTADDNVSGHLGGHPSWFDESSLPNGALAKCKVCNTHMSLIAEVDATLPGWDYERRLYVWTCRRKACRRKEGSIRAFRGLRKPEASKQRPVKDDNSIKTKAEPAPKAPVNLGESLFGVKPSSSTANPFATGSSLNGGNPYNPFSTVPRTSDSKHNDIESTTPASPSTALPETFAQKARLSAAEEEEAASKPPHATATKKPHGPPEPWPGQSSFPKPFPRSTIECESEYISRPPAVDPSPGGGVPISTDADGGDILADKSAFESTMDRTFQRFADRLAENPEQILRYEWRGQPLLYTKKDRIGKLLSPHPAAAAAAASASIDGKIKLAASSSSSSQAIFSARVPRCENCNAKREFEMQITPYAILELEKEDGEGEDGGEAVGLLDGMDWGTILVGACGEDCAEVGRKADEVGYVEEWVGVQWEELVAPSAGRR</sequence>
<dbReference type="PANTHER" id="PTHR47524:SF1">
    <property type="entry name" value="20S RRNA ACCUMULATION PROTEIN 4"/>
    <property type="match status" value="1"/>
</dbReference>
<reference evidence="4" key="2">
    <citation type="submission" date="2020-04" db="EMBL/GenBank/DDBJ databases">
        <authorList>
            <consortium name="NCBI Genome Project"/>
        </authorList>
    </citation>
    <scope>NUCLEOTIDE SEQUENCE</scope>
    <source>
        <strain evidence="4">CBS 342.82</strain>
    </source>
</reference>
<evidence type="ECO:0000259" key="2">
    <source>
        <dbReference type="Pfam" id="PF04194"/>
    </source>
</evidence>